<comment type="caution">
    <text evidence="7">The sequence shown here is derived from an EMBL/GenBank/DDBJ whole genome shotgun (WGS) entry which is preliminary data.</text>
</comment>
<evidence type="ECO:0000256" key="4">
    <source>
        <dbReference type="SAM" id="Coils"/>
    </source>
</evidence>
<feature type="compositionally biased region" description="Polar residues" evidence="5">
    <location>
        <begin position="1056"/>
        <end position="1065"/>
    </location>
</feature>
<evidence type="ECO:0000256" key="3">
    <source>
        <dbReference type="ARBA" id="ARBA00023054"/>
    </source>
</evidence>
<feature type="region of interest" description="Disordered" evidence="5">
    <location>
        <begin position="1103"/>
        <end position="1132"/>
    </location>
</feature>
<dbReference type="PANTHER" id="PTHR18947:SF28">
    <property type="entry name" value="GIRDIN, ISOFORM A"/>
    <property type="match status" value="1"/>
</dbReference>
<dbReference type="GO" id="GO:0030705">
    <property type="term" value="P:cytoskeleton-dependent intracellular transport"/>
    <property type="evidence" value="ECO:0007669"/>
    <property type="project" value="InterPro"/>
</dbReference>
<dbReference type="Pfam" id="PF19047">
    <property type="entry name" value="HOOK_N"/>
    <property type="match status" value="1"/>
</dbReference>
<keyword evidence="2" id="KW-0963">Cytoplasm</keyword>
<dbReference type="PANTHER" id="PTHR18947">
    <property type="entry name" value="HOOK PROTEINS"/>
    <property type="match status" value="1"/>
</dbReference>
<dbReference type="GO" id="GO:0005813">
    <property type="term" value="C:centrosome"/>
    <property type="evidence" value="ECO:0007669"/>
    <property type="project" value="TreeGrafter"/>
</dbReference>
<feature type="domain" description="Calponin-homology (CH)" evidence="6">
    <location>
        <begin position="9"/>
        <end position="123"/>
    </location>
</feature>
<dbReference type="InterPro" id="IPR036872">
    <property type="entry name" value="CH_dom_sf"/>
</dbReference>
<evidence type="ECO:0000313" key="7">
    <source>
        <dbReference type="EMBL" id="KAK9498382.1"/>
    </source>
</evidence>
<organism evidence="7 8">
    <name type="scientific">Rhynocoris fuscipes</name>
    <dbReference type="NCBI Taxonomy" id="488301"/>
    <lineage>
        <taxon>Eukaryota</taxon>
        <taxon>Metazoa</taxon>
        <taxon>Ecdysozoa</taxon>
        <taxon>Arthropoda</taxon>
        <taxon>Hexapoda</taxon>
        <taxon>Insecta</taxon>
        <taxon>Pterygota</taxon>
        <taxon>Neoptera</taxon>
        <taxon>Paraneoptera</taxon>
        <taxon>Hemiptera</taxon>
        <taxon>Heteroptera</taxon>
        <taxon>Panheteroptera</taxon>
        <taxon>Cimicomorpha</taxon>
        <taxon>Reduviidae</taxon>
        <taxon>Harpactorinae</taxon>
        <taxon>Harpactorini</taxon>
        <taxon>Rhynocoris</taxon>
    </lineage>
</organism>
<proteinExistence type="predicted"/>
<evidence type="ECO:0000259" key="6">
    <source>
        <dbReference type="PROSITE" id="PS50021"/>
    </source>
</evidence>
<dbReference type="Proteomes" id="UP001461498">
    <property type="component" value="Unassembled WGS sequence"/>
</dbReference>
<feature type="coiled-coil region" evidence="4">
    <location>
        <begin position="687"/>
        <end position="819"/>
    </location>
</feature>
<feature type="coiled-coil region" evidence="4">
    <location>
        <begin position="844"/>
        <end position="920"/>
    </location>
</feature>
<name>A0AAW1CIZ1_9HEMI</name>
<feature type="region of interest" description="Disordered" evidence="5">
    <location>
        <begin position="1003"/>
        <end position="1089"/>
    </location>
</feature>
<dbReference type="SUPFAM" id="SSF116907">
    <property type="entry name" value="Hook domain"/>
    <property type="match status" value="1"/>
</dbReference>
<protein>
    <recommendedName>
        <fullName evidence="6">Calponin-homology (CH) domain-containing protein</fullName>
    </recommendedName>
</protein>
<accession>A0AAW1CIZ1</accession>
<reference evidence="7 8" key="1">
    <citation type="submission" date="2022-12" db="EMBL/GenBank/DDBJ databases">
        <title>Chromosome-level genome assembly of true bugs.</title>
        <authorList>
            <person name="Ma L."/>
            <person name="Li H."/>
        </authorList>
    </citation>
    <scope>NUCLEOTIDE SEQUENCE [LARGE SCALE GENOMIC DNA]</scope>
    <source>
        <strain evidence="7">Lab_2022b</strain>
    </source>
</reference>
<evidence type="ECO:0000256" key="1">
    <source>
        <dbReference type="ARBA" id="ARBA00004496"/>
    </source>
</evidence>
<dbReference type="CDD" id="cd22223">
    <property type="entry name" value="HkD_HkRP"/>
    <property type="match status" value="1"/>
</dbReference>
<evidence type="ECO:0000313" key="8">
    <source>
        <dbReference type="Proteomes" id="UP001461498"/>
    </source>
</evidence>
<feature type="compositionally biased region" description="Polar residues" evidence="5">
    <location>
        <begin position="1079"/>
        <end position="1089"/>
    </location>
</feature>
<keyword evidence="3 4" id="KW-0175">Coiled coil</keyword>
<feature type="coiled-coil region" evidence="4">
    <location>
        <begin position="217"/>
        <end position="378"/>
    </location>
</feature>
<feature type="coiled-coil region" evidence="4">
    <location>
        <begin position="425"/>
        <end position="606"/>
    </location>
</feature>
<evidence type="ECO:0000256" key="5">
    <source>
        <dbReference type="SAM" id="MobiDB-lite"/>
    </source>
</evidence>
<dbReference type="GO" id="GO:0031122">
    <property type="term" value="P:cytoplasmic microtubule organization"/>
    <property type="evidence" value="ECO:0007669"/>
    <property type="project" value="TreeGrafter"/>
</dbReference>
<feature type="coiled-coil region" evidence="4">
    <location>
        <begin position="946"/>
        <end position="973"/>
    </location>
</feature>
<dbReference type="GO" id="GO:0051959">
    <property type="term" value="F:dynein light intermediate chain binding"/>
    <property type="evidence" value="ECO:0007669"/>
    <property type="project" value="TreeGrafter"/>
</dbReference>
<keyword evidence="8" id="KW-1185">Reference proteome</keyword>
<dbReference type="GO" id="GO:0005737">
    <property type="term" value="C:cytoplasm"/>
    <property type="evidence" value="ECO:0007669"/>
    <property type="project" value="UniProtKB-SubCell"/>
</dbReference>
<dbReference type="EMBL" id="JAPXFL010000012">
    <property type="protein sequence ID" value="KAK9498382.1"/>
    <property type="molecule type" value="Genomic_DNA"/>
</dbReference>
<dbReference type="GO" id="GO:0008017">
    <property type="term" value="F:microtubule binding"/>
    <property type="evidence" value="ECO:0007669"/>
    <property type="project" value="TreeGrafter"/>
</dbReference>
<dbReference type="InterPro" id="IPR001715">
    <property type="entry name" value="CH_dom"/>
</dbReference>
<gene>
    <name evidence="7" type="ORF">O3M35_003028</name>
</gene>
<dbReference type="InterPro" id="IPR043936">
    <property type="entry name" value="HOOK_N"/>
</dbReference>
<evidence type="ECO:0000256" key="2">
    <source>
        <dbReference type="ARBA" id="ARBA00022490"/>
    </source>
</evidence>
<comment type="subcellular location">
    <subcellularLocation>
        <location evidence="1">Cytoplasm</location>
    </subcellularLocation>
</comment>
<sequence>MSTKTEIEEFLDGPLVTWFRSCLHDPMCLTDYDDLADGVLLHGVLLLIDPEPVHHGVGPSLGNPSLRTKNMDCIIKNIKTLYEEELCQLVLKLPDASILGRQPESKAGLENMSLLLLLLLGCAVQCPNKQAFIERIKTLPIDAQHSLVDCIKQVTESQEIVLTPEASELVPNDLLINHIKALVKQRDLFMQLNGISNQDEKKNQGCIMSGSESQHLAVELADWKAKLRKQRQELEEKSESLSEAKEELECNKTLIAKLKSEINELKTEARVGKAYRDEADSLREKAERAERLEAEVARYREKLSDLDYYRSRTEELRQDNRVLEETREMLEEQLARARTRVEYTVQLEADILSLKQTINDLSLEREANQEKLQELFEENAQLALLSKSALNQDNSLLDEQLAETSVGEGDNSLCEQLSSNAQARALRLELENRRLASTVESLQDAALHQTNERILQLEKEKKKLSLQVEEYEDAKKKLMLHISEMETTVKNAQRDTKKMQDIRDSLESQLQSRVEEIEMIQREKSRLEKRAIEAEELLERNKAKEIEVEEVNELKCKAGNLEKEIVRLKQTVESKAVDVDKLQCELDSITKEKSQLIKQLEEVNAQNSRLCNVEKEWKELLSKYEVDKATLATLHKELVQEKMVTQRLISTLEKLGLPVEQLADPENAIDRIISSPEIVRAVQERLGSVQEDEIKDLAAENARLEVELATLQSQVTSLTSQHTAQKLANSQLVAEKDELSKNHENLRDQHQQLLLDQLTLQRIHEQLSTQYETISKERESLRNELKKVRSEARAYKESIEKLEASIEAKQAQIDKLSSDSACLINYRQEHSKLKEDFRNLFTASEKLKTEYRNSQEECKTLKNEVRKLSLALTEAQGKMSTLSDNKTHLEVHLSKLNNEVEILKEVKMNLEEDRKSLMEHVTLLLGQYHALLTHSLEDKDHYHMEEKLFTDQVNNLCRQKEKLEEKIMEQYRKMDSCPSKKKSFGASLVRRVRKAGSDLISKSRRSWHEDAARRGSATIDRGGTDSDTSLEDVRTRQDGLGLGNPGTRRTVYLSGDENSACPNEQNDNKSHTLPADSGPRSSSPQDSHQNPLVVYNRVTAVLGNNATPPQSPVASQSSRKLGGTPTSTPNKMKSDVWYEYGCV</sequence>
<dbReference type="Gene3D" id="1.10.418.10">
    <property type="entry name" value="Calponin-like domain"/>
    <property type="match status" value="1"/>
</dbReference>
<dbReference type="PROSITE" id="PS50021">
    <property type="entry name" value="CH"/>
    <property type="match status" value="1"/>
</dbReference>
<dbReference type="AlphaFoldDB" id="A0AAW1CIZ1"/>
<feature type="compositionally biased region" description="Polar residues" evidence="5">
    <location>
        <begin position="1103"/>
        <end position="1131"/>
    </location>
</feature>